<evidence type="ECO:0000313" key="1">
    <source>
        <dbReference type="EMBL" id="MTH58144.1"/>
    </source>
</evidence>
<comment type="caution">
    <text evidence="1">The sequence shown here is derived from an EMBL/GenBank/DDBJ whole genome shotgun (WGS) entry which is preliminary data.</text>
</comment>
<organism evidence="1 2">
    <name type="scientific">Paracoccus litorisediminis</name>
    <dbReference type="NCBI Taxonomy" id="2006130"/>
    <lineage>
        <taxon>Bacteria</taxon>
        <taxon>Pseudomonadati</taxon>
        <taxon>Pseudomonadota</taxon>
        <taxon>Alphaproteobacteria</taxon>
        <taxon>Rhodobacterales</taxon>
        <taxon>Paracoccaceae</taxon>
        <taxon>Paracoccus</taxon>
    </lineage>
</organism>
<name>A0A844HI61_9RHOB</name>
<gene>
    <name evidence="1" type="ORF">GL300_02840</name>
</gene>
<dbReference type="RefSeq" id="WP_155038046.1">
    <property type="nucleotide sequence ID" value="NZ_JBHGCD010000001.1"/>
</dbReference>
<proteinExistence type="predicted"/>
<keyword evidence="2" id="KW-1185">Reference proteome</keyword>
<dbReference type="Proteomes" id="UP000449846">
    <property type="component" value="Unassembled WGS sequence"/>
</dbReference>
<protein>
    <submittedName>
        <fullName evidence="1">Uncharacterized protein</fullName>
    </submittedName>
</protein>
<dbReference type="OrthoDB" id="8447058at2"/>
<accession>A0A844HI61</accession>
<dbReference type="EMBL" id="WMIG01000001">
    <property type="protein sequence ID" value="MTH58144.1"/>
    <property type="molecule type" value="Genomic_DNA"/>
</dbReference>
<dbReference type="AlphaFoldDB" id="A0A844HI61"/>
<sequence length="122" mass="13611">MTPFDLWAAILKAPFSGDVQVNQEIQPRFWSSDLKGIPEIEDRIQTEVASFGKQLGKIIDALLVLSHETGIKLDEIEKINAEVAEVKKNSKEAIRAEAVDALERLRKVDEGAWRQVIGGDRA</sequence>
<evidence type="ECO:0000313" key="2">
    <source>
        <dbReference type="Proteomes" id="UP000449846"/>
    </source>
</evidence>
<reference evidence="1 2" key="1">
    <citation type="submission" date="2019-11" db="EMBL/GenBank/DDBJ databases">
        <authorList>
            <person name="Dong K."/>
        </authorList>
    </citation>
    <scope>NUCLEOTIDE SEQUENCE [LARGE SCALE GENOMIC DNA]</scope>
    <source>
        <strain evidence="1 2">NBRC 112902</strain>
    </source>
</reference>